<evidence type="ECO:0000256" key="1">
    <source>
        <dbReference type="ARBA" id="ARBA00022603"/>
    </source>
</evidence>
<dbReference type="PANTHER" id="PTHR10509">
    <property type="entry name" value="O-METHYLTRANSFERASE-RELATED"/>
    <property type="match status" value="1"/>
</dbReference>
<dbReference type="Gene3D" id="3.40.50.150">
    <property type="entry name" value="Vaccinia Virus protein VP39"/>
    <property type="match status" value="1"/>
</dbReference>
<dbReference type="Proteomes" id="UP000664545">
    <property type="component" value="Unassembled WGS sequence"/>
</dbReference>
<sequence>MKNITNEKITEFIDGLYKPLTSELSELRVKSEEEHVPIILRETETLLLHLIRLKKPSRILEIGTAVGYSSSCFAQVCPACTIATIEYNEETYHTAIENIKRLGYDNQIKVYLGDGGEILDQFHEQGNAGFDMVFIDASKSHYRRFWDGAVKLCNDEALIVSDNILMKGMTVSEEYDYKGKHKTNIRNMRDYLAYILSLEYAKTSIIPSGDGLAISIISK</sequence>
<keyword evidence="2" id="KW-0808">Transferase</keyword>
<dbReference type="GO" id="GO:0032259">
    <property type="term" value="P:methylation"/>
    <property type="evidence" value="ECO:0007669"/>
    <property type="project" value="UniProtKB-KW"/>
</dbReference>
<evidence type="ECO:0000256" key="3">
    <source>
        <dbReference type="ARBA" id="ARBA00022691"/>
    </source>
</evidence>
<dbReference type="PROSITE" id="PS51682">
    <property type="entry name" value="SAM_OMT_I"/>
    <property type="match status" value="1"/>
</dbReference>
<proteinExistence type="predicted"/>
<dbReference type="CDD" id="cd02440">
    <property type="entry name" value="AdoMet_MTases"/>
    <property type="match status" value="1"/>
</dbReference>
<dbReference type="Pfam" id="PF01596">
    <property type="entry name" value="Methyltransf_3"/>
    <property type="match status" value="1"/>
</dbReference>
<dbReference type="GO" id="GO:0008171">
    <property type="term" value="F:O-methyltransferase activity"/>
    <property type="evidence" value="ECO:0007669"/>
    <property type="project" value="InterPro"/>
</dbReference>
<evidence type="ECO:0000256" key="2">
    <source>
        <dbReference type="ARBA" id="ARBA00022679"/>
    </source>
</evidence>
<gene>
    <name evidence="4" type="ORF">JYB65_03680</name>
</gene>
<protein>
    <submittedName>
        <fullName evidence="4">O-methyltransferase</fullName>
    </submittedName>
</protein>
<name>A0A939IGS9_CLOAM</name>
<keyword evidence="1" id="KW-0489">Methyltransferase</keyword>
<accession>A0A939IGS9</accession>
<dbReference type="InterPro" id="IPR050362">
    <property type="entry name" value="Cation-dep_OMT"/>
</dbReference>
<dbReference type="PANTHER" id="PTHR10509:SF14">
    <property type="entry name" value="CAFFEOYL-COA O-METHYLTRANSFERASE 3-RELATED"/>
    <property type="match status" value="1"/>
</dbReference>
<organism evidence="4 5">
    <name type="scientific">Clostridium aminobutyricum</name>
    <dbReference type="NCBI Taxonomy" id="33953"/>
    <lineage>
        <taxon>Bacteria</taxon>
        <taxon>Bacillati</taxon>
        <taxon>Bacillota</taxon>
        <taxon>Clostridia</taxon>
        <taxon>Eubacteriales</taxon>
        <taxon>Clostridiaceae</taxon>
        <taxon>Clostridium</taxon>
    </lineage>
</organism>
<dbReference type="SUPFAM" id="SSF53335">
    <property type="entry name" value="S-adenosyl-L-methionine-dependent methyltransferases"/>
    <property type="match status" value="1"/>
</dbReference>
<reference evidence="4" key="1">
    <citation type="submission" date="2021-02" db="EMBL/GenBank/DDBJ databases">
        <title>Abyssanaerobacter marinus gen.nov., sp., nov, anaerobic bacterium isolated from the Onnuri vent field of Indian Ocean and suggestion of Mogibacteriaceae fam. nov., and proposal of reclassification of ambiguous this family's genus member.</title>
        <authorList>
            <person name="Kim Y.J."/>
            <person name="Yang J.-A."/>
        </authorList>
    </citation>
    <scope>NUCLEOTIDE SEQUENCE</scope>
    <source>
        <strain evidence="4">DSM 2634</strain>
    </source>
</reference>
<keyword evidence="5" id="KW-1185">Reference proteome</keyword>
<dbReference type="AlphaFoldDB" id="A0A939IGS9"/>
<dbReference type="InterPro" id="IPR029063">
    <property type="entry name" value="SAM-dependent_MTases_sf"/>
</dbReference>
<dbReference type="InterPro" id="IPR002935">
    <property type="entry name" value="SAM_O-MeTrfase"/>
</dbReference>
<dbReference type="EMBL" id="JAFJZZ010000001">
    <property type="protein sequence ID" value="MBN7772452.1"/>
    <property type="molecule type" value="Genomic_DNA"/>
</dbReference>
<keyword evidence="3" id="KW-0949">S-adenosyl-L-methionine</keyword>
<dbReference type="GO" id="GO:0008757">
    <property type="term" value="F:S-adenosylmethionine-dependent methyltransferase activity"/>
    <property type="evidence" value="ECO:0007669"/>
    <property type="project" value="TreeGrafter"/>
</dbReference>
<evidence type="ECO:0000313" key="4">
    <source>
        <dbReference type="EMBL" id="MBN7772452.1"/>
    </source>
</evidence>
<evidence type="ECO:0000313" key="5">
    <source>
        <dbReference type="Proteomes" id="UP000664545"/>
    </source>
</evidence>
<comment type="caution">
    <text evidence="4">The sequence shown here is derived from an EMBL/GenBank/DDBJ whole genome shotgun (WGS) entry which is preliminary data.</text>
</comment>